<accession>A0A4E0QXD5</accession>
<evidence type="ECO:0000259" key="1">
    <source>
        <dbReference type="Pfam" id="PF13229"/>
    </source>
</evidence>
<name>A0A4E0QXD5_9EURY</name>
<dbReference type="AlphaFoldDB" id="A0A4E0QXD5"/>
<dbReference type="SUPFAM" id="SSF51126">
    <property type="entry name" value="Pectin lyase-like"/>
    <property type="match status" value="1"/>
</dbReference>
<comment type="caution">
    <text evidence="2">The sequence shown here is derived from an EMBL/GenBank/DDBJ whole genome shotgun (WGS) entry which is preliminary data.</text>
</comment>
<dbReference type="Gene3D" id="2.160.20.10">
    <property type="entry name" value="Single-stranded right-handed beta-helix, Pectin lyase-like"/>
    <property type="match status" value="1"/>
</dbReference>
<gene>
    <name evidence="2" type="ORF">CUN85_11075</name>
</gene>
<reference evidence="2 3" key="1">
    <citation type="submission" date="2017-11" db="EMBL/GenBank/DDBJ databases">
        <title>Isolation and Characterization of Methanogenic Archaea from Saline Meromictic Lake at Siberia.</title>
        <authorList>
            <person name="Shen Y."/>
            <person name="Huang H.-H."/>
            <person name="Lai M.-C."/>
            <person name="Chen S.-C."/>
        </authorList>
    </citation>
    <scope>NUCLEOTIDE SEQUENCE [LARGE SCALE GENOMIC DNA]</scope>
    <source>
        <strain evidence="2 3">SY-01</strain>
    </source>
</reference>
<dbReference type="OrthoDB" id="376743at2157"/>
<feature type="domain" description="Right handed beta helix" evidence="1">
    <location>
        <begin position="304"/>
        <end position="419"/>
    </location>
</feature>
<dbReference type="InterPro" id="IPR012334">
    <property type="entry name" value="Pectin_lyas_fold"/>
</dbReference>
<dbReference type="Pfam" id="PF13229">
    <property type="entry name" value="Beta_helix"/>
    <property type="match status" value="2"/>
</dbReference>
<feature type="domain" description="Right handed beta helix" evidence="1">
    <location>
        <begin position="109"/>
        <end position="240"/>
    </location>
</feature>
<dbReference type="PANTHER" id="PTHR36453:SF1">
    <property type="entry name" value="RIGHT HANDED BETA HELIX DOMAIN-CONTAINING PROTEIN"/>
    <property type="match status" value="1"/>
</dbReference>
<evidence type="ECO:0000313" key="3">
    <source>
        <dbReference type="Proteomes" id="UP000297295"/>
    </source>
</evidence>
<dbReference type="InterPro" id="IPR011050">
    <property type="entry name" value="Pectin_lyase_fold/virulence"/>
</dbReference>
<dbReference type="SMART" id="SM00710">
    <property type="entry name" value="PbH1"/>
    <property type="match status" value="9"/>
</dbReference>
<dbReference type="InterPro" id="IPR006626">
    <property type="entry name" value="PbH1"/>
</dbReference>
<dbReference type="PANTHER" id="PTHR36453">
    <property type="entry name" value="SECRETED PROTEIN-RELATED"/>
    <property type="match status" value="1"/>
</dbReference>
<proteinExistence type="predicted"/>
<evidence type="ECO:0000313" key="2">
    <source>
        <dbReference type="EMBL" id="TGC07434.1"/>
    </source>
</evidence>
<dbReference type="EMBL" id="PGGK01000015">
    <property type="protein sequence ID" value="TGC07434.1"/>
    <property type="molecule type" value="Genomic_DNA"/>
</dbReference>
<keyword evidence="3" id="KW-1185">Reference proteome</keyword>
<organism evidence="2 3">
    <name type="scientific">Methanolobus halotolerans</name>
    <dbReference type="NCBI Taxonomy" id="2052935"/>
    <lineage>
        <taxon>Archaea</taxon>
        <taxon>Methanobacteriati</taxon>
        <taxon>Methanobacteriota</taxon>
        <taxon>Stenosarchaea group</taxon>
        <taxon>Methanomicrobia</taxon>
        <taxon>Methanosarcinales</taxon>
        <taxon>Methanosarcinaceae</taxon>
        <taxon>Methanolobus</taxon>
    </lineage>
</organism>
<dbReference type="RefSeq" id="WP_135390370.1">
    <property type="nucleotide sequence ID" value="NZ_PGGK01000015.1"/>
</dbReference>
<sequence>MNRSKIGLVLVFLLIIIVAYFAYTYGITEEETEIEEVEPVPDIIVEKSGTVTQVIDNSTQAVLYEGDDTSAIRAAARAIDQGTILVRPGTYTITSTILIGSNTELIGDDAILKGYKVFRIYDAANVRIKGFEFKGPLEEYAGRSGSYGVLQIANSNNCLIEDNTFSNFNDYGIYLVTRSTSDHNQQITIKNNEFLDFGYCGVMIGKQSSQIYVDDNLFKDINTRLLNTNSYGIAVAKGSTSYKYAEYIYIRNNIVENNPMWEGIDSHGANHLYIENNEVTDCRIPISVSHITEDDTYTESLHDVTITGNYIKGNFDAAKQDSGIYVLGGRNNARTVVKPYINVVLKDNTITEVNNWLYRDDGAIVVRNVDEVLIYNNSISKVGGTGINLENANNVLVQKNRIKELVTILEPRSAISVSHVTEDYVIDIEDNAIDLSAECQIHFDASADITEKCMDLSQFSLSNSGTGSKNIFL</sequence>
<dbReference type="InterPro" id="IPR039448">
    <property type="entry name" value="Beta_helix"/>
</dbReference>
<dbReference type="Proteomes" id="UP000297295">
    <property type="component" value="Unassembled WGS sequence"/>
</dbReference>
<protein>
    <recommendedName>
        <fullName evidence="1">Right handed beta helix domain-containing protein</fullName>
    </recommendedName>
</protein>